<dbReference type="Proteomes" id="UP000274772">
    <property type="component" value="Chromosome"/>
</dbReference>
<protein>
    <submittedName>
        <fullName evidence="6">Phage holin</fullName>
    </submittedName>
</protein>
<feature type="transmembrane region" description="Helical" evidence="5">
    <location>
        <begin position="36"/>
        <end position="52"/>
    </location>
</feature>
<dbReference type="NCBIfam" id="TIGR01592">
    <property type="entry name" value="holin_SPP1"/>
    <property type="match status" value="1"/>
</dbReference>
<evidence type="ECO:0000256" key="1">
    <source>
        <dbReference type="ARBA" id="ARBA00004370"/>
    </source>
</evidence>
<dbReference type="RefSeq" id="WP_002442389.1">
    <property type="nucleotide sequence ID" value="NZ_AP018586.1"/>
</dbReference>
<evidence type="ECO:0000313" key="7">
    <source>
        <dbReference type="Proteomes" id="UP000274772"/>
    </source>
</evidence>
<organism evidence="6 7">
    <name type="scientific">Staphylococcus caprae</name>
    <dbReference type="NCBI Taxonomy" id="29380"/>
    <lineage>
        <taxon>Bacteria</taxon>
        <taxon>Bacillati</taxon>
        <taxon>Bacillota</taxon>
        <taxon>Bacilli</taxon>
        <taxon>Bacillales</taxon>
        <taxon>Staphylococcaceae</taxon>
        <taxon>Staphylococcus</taxon>
    </lineage>
</organism>
<dbReference type="GeneID" id="58051484"/>
<evidence type="ECO:0000313" key="6">
    <source>
        <dbReference type="EMBL" id="BBD92788.1"/>
    </source>
</evidence>
<keyword evidence="7" id="KW-1185">Reference proteome</keyword>
<keyword evidence="4 5" id="KW-0472">Membrane</keyword>
<proteinExistence type="predicted"/>
<reference evidence="6 7" key="1">
    <citation type="submission" date="2018-05" db="EMBL/GenBank/DDBJ databases">
        <title>Complete genome sequencing of three human clinical isolates of Staphylococcus caprae reveals virulence factors similar to those of S. epidermidis and S. capitis.</title>
        <authorList>
            <person name="Watanabe S."/>
            <person name="Cui L."/>
        </authorList>
    </citation>
    <scope>NUCLEOTIDE SEQUENCE [LARGE SCALE GENOMIC DNA]</scope>
    <source>
        <strain evidence="6 7">JMUB590</strain>
    </source>
</reference>
<dbReference type="InterPro" id="IPR006479">
    <property type="entry name" value="Holin"/>
</dbReference>
<keyword evidence="2 5" id="KW-0812">Transmembrane</keyword>
<dbReference type="EMBL" id="AP018586">
    <property type="protein sequence ID" value="BBD92788.1"/>
    <property type="molecule type" value="Genomic_DNA"/>
</dbReference>
<evidence type="ECO:0000256" key="2">
    <source>
        <dbReference type="ARBA" id="ARBA00022692"/>
    </source>
</evidence>
<feature type="transmembrane region" description="Helical" evidence="5">
    <location>
        <begin position="7"/>
        <end position="24"/>
    </location>
</feature>
<keyword evidence="3 5" id="KW-1133">Transmembrane helix</keyword>
<evidence type="ECO:0000256" key="5">
    <source>
        <dbReference type="SAM" id="Phobius"/>
    </source>
</evidence>
<accession>A0ABN5W4L8</accession>
<dbReference type="Pfam" id="PF04688">
    <property type="entry name" value="Holin_SPP1"/>
    <property type="match status" value="1"/>
</dbReference>
<name>A0ABN5W4L8_9STAP</name>
<evidence type="ECO:0000256" key="4">
    <source>
        <dbReference type="ARBA" id="ARBA00023136"/>
    </source>
</evidence>
<sequence>MKIDNGTLVRTILLILAWVNQILAMNHISPIPVDEMTISTVITGVFSLWAWWKNNNFTHAAKKGQEKIHEVKAGTENTNGKAPIGGNE</sequence>
<evidence type="ECO:0000256" key="3">
    <source>
        <dbReference type="ARBA" id="ARBA00022989"/>
    </source>
</evidence>
<gene>
    <name evidence="6" type="ORF">JMUB590_1731</name>
</gene>
<comment type="subcellular location">
    <subcellularLocation>
        <location evidence="1">Membrane</location>
    </subcellularLocation>
</comment>